<accession>A0ABR6GY51</accession>
<dbReference type="Proteomes" id="UP000574369">
    <property type="component" value="Unassembled WGS sequence"/>
</dbReference>
<evidence type="ECO:0000313" key="2">
    <source>
        <dbReference type="EMBL" id="MBB3197036.1"/>
    </source>
</evidence>
<evidence type="ECO:0000313" key="3">
    <source>
        <dbReference type="Proteomes" id="UP000574369"/>
    </source>
</evidence>
<proteinExistence type="predicted"/>
<gene>
    <name evidence="2" type="ORF">FHS28_004461</name>
</gene>
<sequence length="216" mass="21966">MSFAPKRPSLPSAAALPASSVASGSSASSFFSLPPASSGASSRTSARPRSTSPHKPSAARWSMLVIGLCAGAASGVALAQSSGPTTAPQSAHAAALSFETRVLAVCPGVETQLAEALGPAQARNGAQGNAVVTFRLNGKVIDDVVQVAGPQIYRSELRRAVRHLQCDNGQDSKTYALQVSFMDADGSAPTKHLTLAAITPLSGVDAAALRRSRTAD</sequence>
<organism evidence="2 3">
    <name type="scientific">Roseateles terrae</name>
    <dbReference type="NCBI Taxonomy" id="431060"/>
    <lineage>
        <taxon>Bacteria</taxon>
        <taxon>Pseudomonadati</taxon>
        <taxon>Pseudomonadota</taxon>
        <taxon>Betaproteobacteria</taxon>
        <taxon>Burkholderiales</taxon>
        <taxon>Sphaerotilaceae</taxon>
        <taxon>Roseateles</taxon>
    </lineage>
</organism>
<evidence type="ECO:0000256" key="1">
    <source>
        <dbReference type="SAM" id="MobiDB-lite"/>
    </source>
</evidence>
<comment type="caution">
    <text evidence="2">The sequence shown here is derived from an EMBL/GenBank/DDBJ whole genome shotgun (WGS) entry which is preliminary data.</text>
</comment>
<feature type="compositionally biased region" description="Low complexity" evidence="1">
    <location>
        <begin position="23"/>
        <end position="53"/>
    </location>
</feature>
<feature type="region of interest" description="Disordered" evidence="1">
    <location>
        <begin position="23"/>
        <end position="58"/>
    </location>
</feature>
<reference evidence="2 3" key="1">
    <citation type="submission" date="2020-08" db="EMBL/GenBank/DDBJ databases">
        <title>Genomic Encyclopedia of Type Strains, Phase III (KMG-III): the genomes of soil and plant-associated and newly described type strains.</title>
        <authorList>
            <person name="Whitman W."/>
        </authorList>
    </citation>
    <scope>NUCLEOTIDE SEQUENCE [LARGE SCALE GENOMIC DNA]</scope>
    <source>
        <strain evidence="2 3">CECT 7247</strain>
    </source>
</reference>
<keyword evidence="3" id="KW-1185">Reference proteome</keyword>
<evidence type="ECO:0008006" key="4">
    <source>
        <dbReference type="Google" id="ProtNLM"/>
    </source>
</evidence>
<dbReference type="RefSeq" id="WP_184295428.1">
    <property type="nucleotide sequence ID" value="NZ_JACHXO010000010.1"/>
</dbReference>
<dbReference type="EMBL" id="JACHXO010000010">
    <property type="protein sequence ID" value="MBB3197036.1"/>
    <property type="molecule type" value="Genomic_DNA"/>
</dbReference>
<name>A0ABR6GY51_9BURK</name>
<protein>
    <recommendedName>
        <fullName evidence="4">TonB C-terminal domain-containing protein</fullName>
    </recommendedName>
</protein>